<evidence type="ECO:0000313" key="3">
    <source>
        <dbReference type="EMBL" id="RKQ63915.1"/>
    </source>
</evidence>
<organism evidence="3 4">
    <name type="scientific">Thermovibrio guaymasensis</name>
    <dbReference type="NCBI Taxonomy" id="240167"/>
    <lineage>
        <taxon>Bacteria</taxon>
        <taxon>Pseudomonadati</taxon>
        <taxon>Aquificota</taxon>
        <taxon>Aquificia</taxon>
        <taxon>Desulfurobacteriales</taxon>
        <taxon>Desulfurobacteriaceae</taxon>
        <taxon>Thermovibrio</taxon>
    </lineage>
</organism>
<accession>A0A420W9G8</accession>
<dbReference type="PANTHER" id="PTHR45138">
    <property type="entry name" value="REGULATORY COMPONENTS OF SENSORY TRANSDUCTION SYSTEM"/>
    <property type="match status" value="1"/>
</dbReference>
<dbReference type="Proteomes" id="UP000280881">
    <property type="component" value="Unassembled WGS sequence"/>
</dbReference>
<evidence type="ECO:0000313" key="4">
    <source>
        <dbReference type="Proteomes" id="UP000280881"/>
    </source>
</evidence>
<sequence>MYGLSRREIERIKELSKELNLDFNHLLQLAEEDLKFGCQRNLTPAPLNVNKKKLLLFQSNLFLNAFKRHLQIKKGNFSAKTVIILEKIEEIIGGCLKEKELPVDDPEVKIVLEALNDLIKSVDFRVNYIVPRQVKYLAYRDPLTNVYNRHFLREVVNRLSSKKEEFPIGIVFIDMNNLKKVNDTLGHKMGDFYIQKMSEAIASSVRQSDYIFRFGGDEFIVLVPRLKENALDKIVNRIRKNIEQINTKEELNPPLSASIGISIWKSPEEPFQKALEQADFKMYAEKVNDKP</sequence>
<dbReference type="EMBL" id="RBIE01000001">
    <property type="protein sequence ID" value="RKQ63915.1"/>
    <property type="molecule type" value="Genomic_DNA"/>
</dbReference>
<reference evidence="3 4" key="1">
    <citation type="submission" date="2018-10" db="EMBL/GenBank/DDBJ databases">
        <title>Genomic Encyclopedia of Type Strains, Phase IV (KMG-IV): sequencing the most valuable type-strain genomes for metagenomic binning, comparative biology and taxonomic classification.</title>
        <authorList>
            <person name="Goeker M."/>
        </authorList>
    </citation>
    <scope>NUCLEOTIDE SEQUENCE [LARGE SCALE GENOMIC DNA]</scope>
    <source>
        <strain evidence="3 4">DSM 15521</strain>
    </source>
</reference>
<dbReference type="PANTHER" id="PTHR45138:SF23">
    <property type="entry name" value="SIGNALING PROTEIN"/>
    <property type="match status" value="1"/>
</dbReference>
<dbReference type="InterPro" id="IPR050469">
    <property type="entry name" value="Diguanylate_Cyclase"/>
</dbReference>
<dbReference type="GO" id="GO:0052621">
    <property type="term" value="F:diguanylate cyclase activity"/>
    <property type="evidence" value="ECO:0007669"/>
    <property type="project" value="UniProtKB-EC"/>
</dbReference>
<dbReference type="RefSeq" id="WP_121170222.1">
    <property type="nucleotide sequence ID" value="NZ_RBIE01000001.1"/>
</dbReference>
<dbReference type="OrthoDB" id="10822at2"/>
<dbReference type="Pfam" id="PF00990">
    <property type="entry name" value="GGDEF"/>
    <property type="match status" value="1"/>
</dbReference>
<dbReference type="NCBIfam" id="TIGR00254">
    <property type="entry name" value="GGDEF"/>
    <property type="match status" value="1"/>
</dbReference>
<name>A0A420W9G8_9BACT</name>
<dbReference type="InterPro" id="IPR043128">
    <property type="entry name" value="Rev_trsase/Diguanyl_cyclase"/>
</dbReference>
<gene>
    <name evidence="3" type="ORF">C7457_0803</name>
</gene>
<evidence type="ECO:0000256" key="1">
    <source>
        <dbReference type="ARBA" id="ARBA00012528"/>
    </source>
</evidence>
<dbReference type="GO" id="GO:0043709">
    <property type="term" value="P:cell adhesion involved in single-species biofilm formation"/>
    <property type="evidence" value="ECO:0007669"/>
    <property type="project" value="TreeGrafter"/>
</dbReference>
<dbReference type="CDD" id="cd01949">
    <property type="entry name" value="GGDEF"/>
    <property type="match status" value="1"/>
</dbReference>
<dbReference type="InterPro" id="IPR000160">
    <property type="entry name" value="GGDEF_dom"/>
</dbReference>
<dbReference type="EC" id="2.7.7.65" evidence="1"/>
<protein>
    <recommendedName>
        <fullName evidence="1">diguanylate cyclase</fullName>
        <ecNumber evidence="1">2.7.7.65</ecNumber>
    </recommendedName>
</protein>
<evidence type="ECO:0000259" key="2">
    <source>
        <dbReference type="PROSITE" id="PS50887"/>
    </source>
</evidence>
<dbReference type="AlphaFoldDB" id="A0A420W9G8"/>
<dbReference type="GO" id="GO:0005886">
    <property type="term" value="C:plasma membrane"/>
    <property type="evidence" value="ECO:0007669"/>
    <property type="project" value="TreeGrafter"/>
</dbReference>
<keyword evidence="4" id="KW-1185">Reference proteome</keyword>
<proteinExistence type="predicted"/>
<comment type="caution">
    <text evidence="3">The sequence shown here is derived from an EMBL/GenBank/DDBJ whole genome shotgun (WGS) entry which is preliminary data.</text>
</comment>
<dbReference type="InterPro" id="IPR029787">
    <property type="entry name" value="Nucleotide_cyclase"/>
</dbReference>
<dbReference type="SMART" id="SM00267">
    <property type="entry name" value="GGDEF"/>
    <property type="match status" value="1"/>
</dbReference>
<dbReference type="Gene3D" id="3.30.70.270">
    <property type="match status" value="1"/>
</dbReference>
<dbReference type="GO" id="GO:1902201">
    <property type="term" value="P:negative regulation of bacterial-type flagellum-dependent cell motility"/>
    <property type="evidence" value="ECO:0007669"/>
    <property type="project" value="TreeGrafter"/>
</dbReference>
<dbReference type="PROSITE" id="PS50887">
    <property type="entry name" value="GGDEF"/>
    <property type="match status" value="1"/>
</dbReference>
<feature type="domain" description="GGDEF" evidence="2">
    <location>
        <begin position="166"/>
        <end position="291"/>
    </location>
</feature>
<dbReference type="SUPFAM" id="SSF55073">
    <property type="entry name" value="Nucleotide cyclase"/>
    <property type="match status" value="1"/>
</dbReference>